<keyword evidence="1" id="KW-0812">Transmembrane</keyword>
<evidence type="ECO:0000313" key="3">
    <source>
        <dbReference type="Proteomes" id="UP000179807"/>
    </source>
</evidence>
<keyword evidence="3" id="KW-1185">Reference proteome</keyword>
<gene>
    <name evidence="2" type="ORF">TRFO_42705</name>
</gene>
<reference evidence="2" key="1">
    <citation type="submission" date="2016-10" db="EMBL/GenBank/DDBJ databases">
        <authorList>
            <person name="Benchimol M."/>
            <person name="Almeida L.G."/>
            <person name="Vasconcelos A.T."/>
            <person name="Perreira-Neves A."/>
            <person name="Rosa I.A."/>
            <person name="Tasca T."/>
            <person name="Bogo M.R."/>
            <person name="de Souza W."/>
        </authorList>
    </citation>
    <scope>NUCLEOTIDE SEQUENCE [LARGE SCALE GENOMIC DNA]</scope>
    <source>
        <strain evidence="2">K</strain>
    </source>
</reference>
<dbReference type="Proteomes" id="UP000179807">
    <property type="component" value="Unassembled WGS sequence"/>
</dbReference>
<dbReference type="AlphaFoldDB" id="A0A1J4KZK1"/>
<proteinExistence type="predicted"/>
<feature type="transmembrane region" description="Helical" evidence="1">
    <location>
        <begin position="76"/>
        <end position="97"/>
    </location>
</feature>
<dbReference type="EMBL" id="MLAK01000270">
    <property type="protein sequence ID" value="OHT15134.1"/>
    <property type="molecule type" value="Genomic_DNA"/>
</dbReference>
<feature type="transmembrane region" description="Helical" evidence="1">
    <location>
        <begin position="46"/>
        <end position="70"/>
    </location>
</feature>
<comment type="caution">
    <text evidence="2">The sequence shown here is derived from an EMBL/GenBank/DDBJ whole genome shotgun (WGS) entry which is preliminary data.</text>
</comment>
<feature type="transmembrane region" description="Helical" evidence="1">
    <location>
        <begin position="154"/>
        <end position="176"/>
    </location>
</feature>
<feature type="transmembrane region" description="Helical" evidence="1">
    <location>
        <begin position="12"/>
        <end position="34"/>
    </location>
</feature>
<evidence type="ECO:0000256" key="1">
    <source>
        <dbReference type="SAM" id="Phobius"/>
    </source>
</evidence>
<dbReference type="RefSeq" id="XP_068368270.1">
    <property type="nucleotide sequence ID" value="XM_068514446.1"/>
</dbReference>
<protein>
    <recommendedName>
        <fullName evidence="4">Tetraspanin family protein</fullName>
    </recommendedName>
</protein>
<evidence type="ECO:0000313" key="2">
    <source>
        <dbReference type="EMBL" id="OHT15134.1"/>
    </source>
</evidence>
<organism evidence="2 3">
    <name type="scientific">Tritrichomonas foetus</name>
    <dbReference type="NCBI Taxonomy" id="1144522"/>
    <lineage>
        <taxon>Eukaryota</taxon>
        <taxon>Metamonada</taxon>
        <taxon>Parabasalia</taxon>
        <taxon>Tritrichomonadida</taxon>
        <taxon>Tritrichomonadidae</taxon>
        <taxon>Tritrichomonas</taxon>
    </lineage>
</organism>
<dbReference type="VEuPathDB" id="TrichDB:TRFO_42705"/>
<name>A0A1J4KZK1_9EUKA</name>
<evidence type="ECO:0008006" key="4">
    <source>
        <dbReference type="Google" id="ProtNLM"/>
    </source>
</evidence>
<sequence>MCGSGFEKKVVGAVTLLSILIVGAISACGLALFIQLHLKSISNSLFYSLITFLVVIVVILFVCIYCLISYGRLHRMFLLAMIVIFITIIGCLAFGVFTFRDDILLTIGALWDSENKDAAASLEKMFDCKGFDSDDLNGTCAGPIKEFLDKNTKILSMVLGSLFIVLFLAMFFVFYISCRTGTINTEPDAEYNQPKIQQLEDIETPLNIDDNVDL</sequence>
<keyword evidence="1" id="KW-0472">Membrane</keyword>
<dbReference type="GeneID" id="94849150"/>
<accession>A0A1J4KZK1</accession>
<keyword evidence="1" id="KW-1133">Transmembrane helix</keyword>